<reference evidence="7" key="3">
    <citation type="submission" date="2025-05" db="UniProtKB">
        <authorList>
            <consortium name="EnsemblMetazoa"/>
        </authorList>
    </citation>
    <scope>IDENTIFICATION</scope>
</reference>
<accession>A0A6P4FJN5</accession>
<dbReference type="RefSeq" id="XP_016990715.1">
    <property type="nucleotide sequence ID" value="XM_017135226.1"/>
</dbReference>
<gene>
    <name evidence="9" type="primary">LOC108052753</name>
    <name evidence="7" type="synonym">108052753</name>
</gene>
<keyword evidence="8" id="KW-1185">Reference proteome</keyword>
<keyword evidence="2 4" id="KW-0863">Zinc-finger</keyword>
<dbReference type="EnsemblMetazoa" id="XM_017135226.2">
    <property type="protein sequence ID" value="XP_016990715.1"/>
    <property type="gene ID" value="LOC108052753"/>
</dbReference>
<keyword evidence="3" id="KW-0862">Zinc</keyword>
<evidence type="ECO:0000259" key="6">
    <source>
        <dbReference type="PROSITE" id="PS50089"/>
    </source>
</evidence>
<name>A0A6P4FJN5_DRORH</name>
<dbReference type="InterPro" id="IPR013083">
    <property type="entry name" value="Znf_RING/FYVE/PHD"/>
</dbReference>
<evidence type="ECO:0000256" key="5">
    <source>
        <dbReference type="SAM" id="MobiDB-lite"/>
    </source>
</evidence>
<dbReference type="PROSITE" id="PS50089">
    <property type="entry name" value="ZF_RING_2"/>
    <property type="match status" value="1"/>
</dbReference>
<reference evidence="8" key="1">
    <citation type="journal article" date="2021" name="Elife">
        <title>Highly contiguous assemblies of 101 drosophilid genomes.</title>
        <authorList>
            <person name="Kim B.Y."/>
            <person name="Wang J.R."/>
            <person name="Miller D.E."/>
            <person name="Barmina O."/>
            <person name="Delaney E."/>
            <person name="Thompson A."/>
            <person name="Comeault A.A."/>
            <person name="Peede D."/>
            <person name="D'Agostino E.R."/>
            <person name="Pelaez J."/>
            <person name="Aguilar J.M."/>
            <person name="Haji D."/>
            <person name="Matsunaga T."/>
            <person name="Armstrong E.E."/>
            <person name="Zych M."/>
            <person name="Ogawa Y."/>
            <person name="Stamenkovic-Radak M."/>
            <person name="Jelic M."/>
            <person name="Veselinovic M.S."/>
            <person name="Tanaskovic M."/>
            <person name="Eric P."/>
            <person name="Gao J.J."/>
            <person name="Katoh T.K."/>
            <person name="Toda M.J."/>
            <person name="Watabe H."/>
            <person name="Watada M."/>
            <person name="Davis J.S."/>
            <person name="Moyle L.C."/>
            <person name="Manoli G."/>
            <person name="Bertolini E."/>
            <person name="Kostal V."/>
            <person name="Hawley R.S."/>
            <person name="Takahashi A."/>
            <person name="Jones C.D."/>
            <person name="Price D.K."/>
            <person name="Whiteman N."/>
            <person name="Kopp A."/>
            <person name="Matute D.R."/>
            <person name="Petrov D.A."/>
        </authorList>
    </citation>
    <scope>NUCLEOTIDE SEQUENCE [LARGE SCALE GENOMIC DNA]</scope>
</reference>
<dbReference type="SUPFAM" id="SSF57850">
    <property type="entry name" value="RING/U-box"/>
    <property type="match status" value="1"/>
</dbReference>
<dbReference type="Pfam" id="PF13923">
    <property type="entry name" value="zf-C3HC4_2"/>
    <property type="match status" value="1"/>
</dbReference>
<dbReference type="PANTHER" id="PTHR23327:SF51">
    <property type="entry name" value="TRANSCRIPTIONAL REGULATOR OF YEAST FORM ADHERENCE 3"/>
    <property type="match status" value="1"/>
</dbReference>
<feature type="compositionally biased region" description="Low complexity" evidence="5">
    <location>
        <begin position="23"/>
        <end position="36"/>
    </location>
</feature>
<evidence type="ECO:0000256" key="4">
    <source>
        <dbReference type="PROSITE-ProRule" id="PRU00175"/>
    </source>
</evidence>
<feature type="region of interest" description="Disordered" evidence="5">
    <location>
        <begin position="1"/>
        <end position="43"/>
    </location>
</feature>
<protein>
    <submittedName>
        <fullName evidence="9">Peroxisome biogenesis factor 10-like</fullName>
    </submittedName>
</protein>
<sequence length="220" mass="23185">MSENRKDDSQQGAGLIPLGSNQETAEVAAEPETPSEYSENGSDASVDVGCSMCEICGAHIAESLELGHLRNRSDHLLLPNEPSDHQQSTPSVEVNINISISVSPARGAPITIGTAGGQLTVSQTPISCSVFNGHSTNVCVQIQPSGFAADPEHSTSSNELVCSESLLRCPICLRSANNPRATSCGHVFCASCLHRALGIRSICPVCGVPQEYRNSLQIFP</sequence>
<dbReference type="OrthoDB" id="7869874at2759"/>
<feature type="domain" description="RING-type" evidence="6">
    <location>
        <begin position="169"/>
        <end position="206"/>
    </location>
</feature>
<evidence type="ECO:0000313" key="9">
    <source>
        <dbReference type="RefSeq" id="XP_016990715.1"/>
    </source>
</evidence>
<reference evidence="9" key="2">
    <citation type="submission" date="2025-04" db="UniProtKB">
        <authorList>
            <consortium name="RefSeq"/>
        </authorList>
    </citation>
    <scope>IDENTIFICATION</scope>
</reference>
<dbReference type="GO" id="GO:0008270">
    <property type="term" value="F:zinc ion binding"/>
    <property type="evidence" value="ECO:0007669"/>
    <property type="project" value="UniProtKB-KW"/>
</dbReference>
<evidence type="ECO:0000256" key="2">
    <source>
        <dbReference type="ARBA" id="ARBA00022771"/>
    </source>
</evidence>
<dbReference type="Gene3D" id="3.30.40.10">
    <property type="entry name" value="Zinc/RING finger domain, C3HC4 (zinc finger)"/>
    <property type="match status" value="1"/>
</dbReference>
<dbReference type="AlphaFoldDB" id="A0A6P4FJN5"/>
<evidence type="ECO:0000313" key="8">
    <source>
        <dbReference type="Proteomes" id="UP001652680"/>
    </source>
</evidence>
<evidence type="ECO:0000313" key="7">
    <source>
        <dbReference type="EnsemblMetazoa" id="XP_016990715.1"/>
    </source>
</evidence>
<dbReference type="GeneID" id="108052753"/>
<proteinExistence type="predicted"/>
<evidence type="ECO:0000256" key="1">
    <source>
        <dbReference type="ARBA" id="ARBA00022723"/>
    </source>
</evidence>
<dbReference type="InterPro" id="IPR001841">
    <property type="entry name" value="Znf_RING"/>
</dbReference>
<dbReference type="Proteomes" id="UP001652680">
    <property type="component" value="Unassembled WGS sequence"/>
</dbReference>
<organism evidence="9">
    <name type="scientific">Drosophila rhopaloa</name>
    <name type="common">Fruit fly</name>
    <dbReference type="NCBI Taxonomy" id="1041015"/>
    <lineage>
        <taxon>Eukaryota</taxon>
        <taxon>Metazoa</taxon>
        <taxon>Ecdysozoa</taxon>
        <taxon>Arthropoda</taxon>
        <taxon>Hexapoda</taxon>
        <taxon>Insecta</taxon>
        <taxon>Pterygota</taxon>
        <taxon>Neoptera</taxon>
        <taxon>Endopterygota</taxon>
        <taxon>Diptera</taxon>
        <taxon>Brachycera</taxon>
        <taxon>Muscomorpha</taxon>
        <taxon>Ephydroidea</taxon>
        <taxon>Drosophilidae</taxon>
        <taxon>Drosophila</taxon>
        <taxon>Sophophora</taxon>
    </lineage>
</organism>
<dbReference type="InterPro" id="IPR017907">
    <property type="entry name" value="Znf_RING_CS"/>
</dbReference>
<keyword evidence="1" id="KW-0479">Metal-binding</keyword>
<evidence type="ECO:0000256" key="3">
    <source>
        <dbReference type="ARBA" id="ARBA00022833"/>
    </source>
</evidence>
<dbReference type="SMART" id="SM00184">
    <property type="entry name" value="RING"/>
    <property type="match status" value="1"/>
</dbReference>
<dbReference type="PROSITE" id="PS00518">
    <property type="entry name" value="ZF_RING_1"/>
    <property type="match status" value="1"/>
</dbReference>
<dbReference type="PANTHER" id="PTHR23327">
    <property type="entry name" value="RING FINGER PROTEIN 127"/>
    <property type="match status" value="1"/>
</dbReference>